<keyword evidence="3 4" id="KW-0732">Signal</keyword>
<dbReference type="Proteomes" id="UP000372533">
    <property type="component" value="Unassembled WGS sequence"/>
</dbReference>
<dbReference type="GeneID" id="66353997"/>
<evidence type="ECO:0000313" key="13">
    <source>
        <dbReference type="Proteomes" id="UP000372533"/>
    </source>
</evidence>
<evidence type="ECO:0000259" key="5">
    <source>
        <dbReference type="Pfam" id="PF13407"/>
    </source>
</evidence>
<evidence type="ECO:0000313" key="11">
    <source>
        <dbReference type="EMBL" id="VHX91701.1"/>
    </source>
</evidence>
<dbReference type="InterPro" id="IPR028082">
    <property type="entry name" value="Peripla_BP_I"/>
</dbReference>
<accession>A0A031WCY7</accession>
<reference evidence="9" key="2">
    <citation type="journal article" date="2018" name="Genome Biol.">
        <title>SKESA: strategic k-mer extension for scrupulous assemblies.</title>
        <authorList>
            <person name="Souvorov A."/>
            <person name="Agarwala R."/>
            <person name="Lipman D.J."/>
        </authorList>
    </citation>
    <scope>NUCLEOTIDE SEQUENCE</scope>
    <source>
        <strain evidence="9">HN1000</strain>
    </source>
</reference>
<dbReference type="GO" id="GO:0030313">
    <property type="term" value="C:cell envelope"/>
    <property type="evidence" value="ECO:0007669"/>
    <property type="project" value="UniProtKB-SubCell"/>
</dbReference>
<dbReference type="CDD" id="cd01536">
    <property type="entry name" value="PBP1_ABC_sugar_binding-like"/>
    <property type="match status" value="1"/>
</dbReference>
<evidence type="ECO:0000256" key="2">
    <source>
        <dbReference type="ARBA" id="ARBA00007639"/>
    </source>
</evidence>
<reference evidence="11 13" key="3">
    <citation type="submission" date="2019-04" db="EMBL/GenBank/DDBJ databases">
        <authorList>
            <consortium name="Pathogen Informatics"/>
        </authorList>
    </citation>
    <scope>NUCLEOTIDE SEQUENCE [LARGE SCALE GENOMIC DNA]</scope>
    <source>
        <strain evidence="11">Tl291</strain>
        <strain evidence="13">tl291</strain>
        <strain evidence="10 12">VRECD0157</strain>
    </source>
</reference>
<reference evidence="7" key="1">
    <citation type="submission" date="2014-07" db="EMBL/GenBank/DDBJ databases">
        <authorList>
            <person name="Monot Marc"/>
        </authorList>
    </citation>
    <scope>NUCLEOTIDE SEQUENCE</scope>
    <source>
        <strain evidence="8">7032989</strain>
        <strain evidence="6">7032994</strain>
    </source>
</reference>
<proteinExistence type="inferred from homology"/>
<evidence type="ECO:0000313" key="10">
    <source>
        <dbReference type="EMBL" id="SJS75778.1"/>
    </source>
</evidence>
<reference evidence="9" key="4">
    <citation type="submission" date="2021-06" db="EMBL/GenBank/DDBJ databases">
        <authorList>
            <consortium name="NCBI Pathogen Detection Project"/>
        </authorList>
    </citation>
    <scope>NUCLEOTIDE SEQUENCE</scope>
    <source>
        <strain evidence="9">HN1000</strain>
    </source>
</reference>
<dbReference type="Gene3D" id="3.40.50.2300">
    <property type="match status" value="2"/>
</dbReference>
<feature type="signal peptide" evidence="4">
    <location>
        <begin position="1"/>
        <end position="26"/>
    </location>
</feature>
<comment type="subcellular location">
    <subcellularLocation>
        <location evidence="1">Cell envelope</location>
    </subcellularLocation>
</comment>
<sequence>MKKLMKHLALLLSLVMIFGLVGCSNGGDKEKNGEKKIAVLLPGSTGYFVATKQGIDAKSKELGVSVEYADAQWDASKQLSQAEDFMAKGVDMIALCGVDSAVSERIVKAANDSDVPIVAFTNSIGSNPTGEFKGLVTYIGQNEEETGALTGKIAKNLLGETGGKAVLIEGVPGTTPQVLRKKGLEKELKDSNIEIVYNQTSNWEKEQALKVTEDLIQKKTDFNVIICQDDNSATGAGQALKDAGLKDKVKVIGLGGSKDGLKAITDGLIDGTTYMSAVEEGGLVIEKASKFLKGEKIEPVTQIKQVEVNKDNISEFKGEW</sequence>
<name>A0A031WCY7_CLODI</name>
<dbReference type="PATRIC" id="fig|1496.1373.peg.2006"/>
<dbReference type="GO" id="GO:0030246">
    <property type="term" value="F:carbohydrate binding"/>
    <property type="evidence" value="ECO:0007669"/>
    <property type="project" value="UniProtKB-ARBA"/>
</dbReference>
<evidence type="ECO:0000313" key="12">
    <source>
        <dbReference type="Proteomes" id="UP000189137"/>
    </source>
</evidence>
<dbReference type="PANTHER" id="PTHR46847:SF1">
    <property type="entry name" value="D-ALLOSE-BINDING PERIPLASMIC PROTEIN-RELATED"/>
    <property type="match status" value="1"/>
</dbReference>
<dbReference type="EMBL" id="LK932515">
    <property type="protein sequence ID" value="CDS87122.1"/>
    <property type="molecule type" value="Genomic_DNA"/>
</dbReference>
<feature type="domain" description="Periplasmic binding protein" evidence="5">
    <location>
        <begin position="37"/>
        <end position="296"/>
    </location>
</feature>
<dbReference type="AlphaFoldDB" id="A0A031WCY7"/>
<dbReference type="PANTHER" id="PTHR46847">
    <property type="entry name" value="D-ALLOSE-BINDING PERIPLASMIC PROTEIN-RELATED"/>
    <property type="match status" value="1"/>
</dbReference>
<evidence type="ECO:0000256" key="1">
    <source>
        <dbReference type="ARBA" id="ARBA00004196"/>
    </source>
</evidence>
<protein>
    <submittedName>
        <fullName evidence="11">ABC transporter sugar-family extracellular solute-binding protein</fullName>
    </submittedName>
    <submittedName>
        <fullName evidence="7">ABC-type transport system, sugar-family extracellular solute-binding protein</fullName>
    </submittedName>
    <submittedName>
        <fullName evidence="10">D-ribose-binding periplasmic protein</fullName>
    </submittedName>
    <submittedName>
        <fullName evidence="6">Putative ribose ABC transporter, substrate-binding lipoprotein</fullName>
    </submittedName>
    <submittedName>
        <fullName evidence="9">Sugar ABC transporter substrate-binding protein</fullName>
    </submittedName>
</protein>
<evidence type="ECO:0000313" key="9">
    <source>
        <dbReference type="EMBL" id="HBH1541781.1"/>
    </source>
</evidence>
<dbReference type="Pfam" id="PF13407">
    <property type="entry name" value="Peripla_BP_4"/>
    <property type="match status" value="1"/>
</dbReference>
<comment type="similarity">
    <text evidence="2">Belongs to the bacterial solute-binding protein 2 family.</text>
</comment>
<dbReference type="EMBL" id="FUPS01000010">
    <property type="protein sequence ID" value="SJS75778.1"/>
    <property type="molecule type" value="Genomic_DNA"/>
</dbReference>
<organism evidence="7">
    <name type="scientific">Clostridioides difficile</name>
    <name type="common">Peptoclostridium difficile</name>
    <dbReference type="NCBI Taxonomy" id="1496"/>
    <lineage>
        <taxon>Bacteria</taxon>
        <taxon>Bacillati</taxon>
        <taxon>Bacillota</taxon>
        <taxon>Clostridia</taxon>
        <taxon>Peptostreptococcales</taxon>
        <taxon>Peptostreptococcaceae</taxon>
        <taxon>Clostridioides</taxon>
    </lineage>
</organism>
<dbReference type="Proteomes" id="UP000878956">
    <property type="component" value="Unassembled WGS sequence"/>
</dbReference>
<evidence type="ECO:0000256" key="4">
    <source>
        <dbReference type="SAM" id="SignalP"/>
    </source>
</evidence>
<dbReference type="SUPFAM" id="SSF53822">
    <property type="entry name" value="Periplasmic binding protein-like I"/>
    <property type="match status" value="1"/>
</dbReference>
<feature type="chain" id="PRO_5014497015" evidence="4">
    <location>
        <begin position="27"/>
        <end position="320"/>
    </location>
</feature>
<dbReference type="InterPro" id="IPR025997">
    <property type="entry name" value="SBP_2_dom"/>
</dbReference>
<dbReference type="Proteomes" id="UP000189137">
    <property type="component" value="Unassembled WGS sequence"/>
</dbReference>
<dbReference type="EMBL" id="DAEPXK010000009">
    <property type="protein sequence ID" value="HBH1541781.1"/>
    <property type="molecule type" value="Genomic_DNA"/>
</dbReference>
<dbReference type="EMBL" id="CAAJVP010000001">
    <property type="protein sequence ID" value="VHX91701.1"/>
    <property type="molecule type" value="Genomic_DNA"/>
</dbReference>
<evidence type="ECO:0000256" key="3">
    <source>
        <dbReference type="ARBA" id="ARBA00022729"/>
    </source>
</evidence>
<dbReference type="PROSITE" id="PS51257">
    <property type="entry name" value="PROKAR_LIPOPROTEIN"/>
    <property type="match status" value="1"/>
</dbReference>
<dbReference type="RefSeq" id="WP_003436527.1">
    <property type="nucleotide sequence ID" value="NZ_AP031492.1"/>
</dbReference>
<keyword evidence="6" id="KW-0449">Lipoprotein</keyword>
<dbReference type="EMBL" id="LK932399">
    <property type="protein sequence ID" value="CDS86814.1"/>
    <property type="molecule type" value="Genomic_DNA"/>
</dbReference>
<evidence type="ECO:0000313" key="6">
    <source>
        <dbReference type="EMBL" id="CDS86814.1"/>
    </source>
</evidence>
<dbReference type="EMBL" id="LK933416">
    <property type="protein sequence ID" value="CDT74527.1"/>
    <property type="molecule type" value="Genomic_DNA"/>
</dbReference>
<evidence type="ECO:0000313" key="8">
    <source>
        <dbReference type="EMBL" id="CDT74527.1"/>
    </source>
</evidence>
<gene>
    <name evidence="10" type="primary">rbsB_1</name>
    <name evidence="8" type="ORF">BN1095_710003</name>
    <name evidence="7" type="ORF">BN1096_610025</name>
    <name evidence="6" type="ORF">BN1097_600021</name>
    <name evidence="9" type="ORF">KRM00_001250</name>
    <name evidence="11" type="ORF">SAMEA1402366_00032</name>
    <name evidence="10" type="ORF">SAMEA3375112_02817</name>
</gene>
<dbReference type="OMA" id="FARDKGQ"/>
<evidence type="ECO:0000313" key="7">
    <source>
        <dbReference type="EMBL" id="CDS87122.1"/>
    </source>
</evidence>
<dbReference type="KEGG" id="pdf:CD630DERM_15890"/>